<gene>
    <name evidence="2" type="primary">cutA</name>
    <name evidence="2" type="ORF">NSMM_800045</name>
</gene>
<dbReference type="Pfam" id="PF03091">
    <property type="entry name" value="CutA1"/>
    <property type="match status" value="1"/>
</dbReference>
<dbReference type="GO" id="GO:0010038">
    <property type="term" value="P:response to metal ion"/>
    <property type="evidence" value="ECO:0007669"/>
    <property type="project" value="InterPro"/>
</dbReference>
<reference evidence="2 3" key="1">
    <citation type="submission" date="2016-10" db="EMBL/GenBank/DDBJ databases">
        <authorList>
            <person name="de Groot N.N."/>
        </authorList>
    </citation>
    <scope>NUCLEOTIDE SEQUENCE [LARGE SCALE GENOMIC DNA]</scope>
    <source>
        <strain evidence="2">1</strain>
    </source>
</reference>
<dbReference type="InterPro" id="IPR011322">
    <property type="entry name" value="N-reg_PII-like_a/b"/>
</dbReference>
<dbReference type="STRING" id="51642.NSMM_800045"/>
<accession>A0A1G5SJY6</accession>
<organism evidence="2 3">
    <name type="scientific">Nitrosomonas mobilis</name>
    <dbReference type="NCBI Taxonomy" id="51642"/>
    <lineage>
        <taxon>Bacteria</taxon>
        <taxon>Pseudomonadati</taxon>
        <taxon>Pseudomonadota</taxon>
        <taxon>Betaproteobacteria</taxon>
        <taxon>Nitrosomonadales</taxon>
        <taxon>Nitrosomonadaceae</taxon>
        <taxon>Nitrosomonas</taxon>
    </lineage>
</organism>
<dbReference type="GO" id="GO:0005507">
    <property type="term" value="F:copper ion binding"/>
    <property type="evidence" value="ECO:0007669"/>
    <property type="project" value="TreeGrafter"/>
</dbReference>
<comment type="similarity">
    <text evidence="1">Belongs to the CutA family.</text>
</comment>
<evidence type="ECO:0000313" key="2">
    <source>
        <dbReference type="EMBL" id="SCZ86851.1"/>
    </source>
</evidence>
<dbReference type="PANTHER" id="PTHR23419">
    <property type="entry name" value="DIVALENT CATION TOLERANCE CUTA-RELATED"/>
    <property type="match status" value="1"/>
</dbReference>
<dbReference type="InterPro" id="IPR004323">
    <property type="entry name" value="Ion_tolerance_CutA"/>
</dbReference>
<dbReference type="PANTHER" id="PTHR23419:SF8">
    <property type="entry name" value="FI09726P"/>
    <property type="match status" value="1"/>
</dbReference>
<evidence type="ECO:0000256" key="1">
    <source>
        <dbReference type="ARBA" id="ARBA00010169"/>
    </source>
</evidence>
<dbReference type="Gene3D" id="3.30.70.120">
    <property type="match status" value="1"/>
</dbReference>
<dbReference type="SUPFAM" id="SSF54913">
    <property type="entry name" value="GlnB-like"/>
    <property type="match status" value="1"/>
</dbReference>
<proteinExistence type="inferred from homology"/>
<name>A0A1G5SJY6_9PROT</name>
<dbReference type="Proteomes" id="UP000198729">
    <property type="component" value="Unassembled WGS sequence"/>
</dbReference>
<dbReference type="RefSeq" id="WP_090288117.1">
    <property type="nucleotide sequence ID" value="NZ_FMWO01000092.1"/>
</dbReference>
<dbReference type="OrthoDB" id="37622at2"/>
<dbReference type="AlphaFoldDB" id="A0A1G5SJY6"/>
<evidence type="ECO:0000313" key="3">
    <source>
        <dbReference type="Proteomes" id="UP000198729"/>
    </source>
</evidence>
<protein>
    <submittedName>
        <fullName evidence="2">Divalent-cation tolerance protein CutA</fullName>
    </submittedName>
</protein>
<sequence>MSEKIVASQSLMVLTNYPDEASAKVLAESLIGDRLAACVNIFPVCRSLYRWQSQLREAEEVPVMIKTTTRHYNAVEKTIKALHPYELPEILAVSFDKASPAYSQWVIDETSNG</sequence>
<dbReference type="InterPro" id="IPR015867">
    <property type="entry name" value="N-reg_PII/ATP_PRibTrfase_C"/>
</dbReference>
<dbReference type="EMBL" id="FMWO01000092">
    <property type="protein sequence ID" value="SCZ86851.1"/>
    <property type="molecule type" value="Genomic_DNA"/>
</dbReference>
<keyword evidence="3" id="KW-1185">Reference proteome</keyword>